<dbReference type="PANTHER" id="PTHR47968:SF23">
    <property type="entry name" value="KINESIN-LIKE PROTEIN KIN-7A"/>
    <property type="match status" value="1"/>
</dbReference>
<feature type="region of interest" description="Disordered" evidence="6">
    <location>
        <begin position="370"/>
        <end position="394"/>
    </location>
</feature>
<dbReference type="GO" id="GO:0005524">
    <property type="term" value="F:ATP binding"/>
    <property type="evidence" value="ECO:0007669"/>
    <property type="project" value="UniProtKB-UniRule"/>
</dbReference>
<dbReference type="OrthoDB" id="3176171at2759"/>
<evidence type="ECO:0000256" key="2">
    <source>
        <dbReference type="ARBA" id="ARBA00022701"/>
    </source>
</evidence>
<dbReference type="GO" id="GO:0003777">
    <property type="term" value="F:microtubule motor activity"/>
    <property type="evidence" value="ECO:0007669"/>
    <property type="project" value="InterPro"/>
</dbReference>
<dbReference type="SMART" id="SM00129">
    <property type="entry name" value="KISc"/>
    <property type="match status" value="1"/>
</dbReference>
<dbReference type="Pfam" id="PF00225">
    <property type="entry name" value="Kinesin"/>
    <property type="match status" value="2"/>
</dbReference>
<feature type="coiled-coil region" evidence="5">
    <location>
        <begin position="510"/>
        <end position="537"/>
    </location>
</feature>
<evidence type="ECO:0000313" key="9">
    <source>
        <dbReference type="Proteomes" id="UP000095767"/>
    </source>
</evidence>
<gene>
    <name evidence="8" type="ORF">BAE44_0016326</name>
</gene>
<evidence type="ECO:0000256" key="3">
    <source>
        <dbReference type="ARBA" id="ARBA00023175"/>
    </source>
</evidence>
<keyword evidence="4" id="KW-0067">ATP-binding</keyword>
<dbReference type="InterPro" id="IPR027417">
    <property type="entry name" value="P-loop_NTPase"/>
</dbReference>
<keyword evidence="2" id="KW-0493">Microtubule</keyword>
<dbReference type="GO" id="GO:0008017">
    <property type="term" value="F:microtubule binding"/>
    <property type="evidence" value="ECO:0007669"/>
    <property type="project" value="InterPro"/>
</dbReference>
<dbReference type="InterPro" id="IPR036961">
    <property type="entry name" value="Kinesin_motor_dom_sf"/>
</dbReference>
<feature type="region of interest" description="Disordered" evidence="6">
    <location>
        <begin position="691"/>
        <end position="712"/>
    </location>
</feature>
<feature type="coiled-coil region" evidence="5">
    <location>
        <begin position="428"/>
        <end position="484"/>
    </location>
</feature>
<evidence type="ECO:0000313" key="8">
    <source>
        <dbReference type="EMBL" id="OEL22654.1"/>
    </source>
</evidence>
<dbReference type="GO" id="GO:0007018">
    <property type="term" value="P:microtubule-based movement"/>
    <property type="evidence" value="ECO:0007669"/>
    <property type="project" value="InterPro"/>
</dbReference>
<keyword evidence="5" id="KW-0175">Coiled coil</keyword>
<dbReference type="InterPro" id="IPR021881">
    <property type="entry name" value="NACK_C"/>
</dbReference>
<dbReference type="GO" id="GO:0005874">
    <property type="term" value="C:microtubule"/>
    <property type="evidence" value="ECO:0007669"/>
    <property type="project" value="UniProtKB-KW"/>
</dbReference>
<dbReference type="EMBL" id="LWDX02044740">
    <property type="protein sequence ID" value="OEL22654.1"/>
    <property type="molecule type" value="Genomic_DNA"/>
</dbReference>
<feature type="region of interest" description="Disordered" evidence="6">
    <location>
        <begin position="579"/>
        <end position="642"/>
    </location>
</feature>
<reference evidence="8 9" key="1">
    <citation type="submission" date="2016-09" db="EMBL/GenBank/DDBJ databases">
        <title>The draft genome of Dichanthelium oligosanthes: A C3 panicoid grass species.</title>
        <authorList>
            <person name="Studer A.J."/>
            <person name="Schnable J.C."/>
            <person name="Brutnell T.P."/>
        </authorList>
    </citation>
    <scope>NUCLEOTIDE SEQUENCE [LARGE SCALE GENOMIC DNA]</scope>
    <source>
        <strain evidence="9">cv. Kellogg 1175</strain>
        <tissue evidence="8">Leaf</tissue>
    </source>
</reference>
<accession>A0A1E5VCB1</accession>
<organism evidence="8 9">
    <name type="scientific">Dichanthelium oligosanthes</name>
    <dbReference type="NCBI Taxonomy" id="888268"/>
    <lineage>
        <taxon>Eukaryota</taxon>
        <taxon>Viridiplantae</taxon>
        <taxon>Streptophyta</taxon>
        <taxon>Embryophyta</taxon>
        <taxon>Tracheophyta</taxon>
        <taxon>Spermatophyta</taxon>
        <taxon>Magnoliopsida</taxon>
        <taxon>Liliopsida</taxon>
        <taxon>Poales</taxon>
        <taxon>Poaceae</taxon>
        <taxon>PACMAD clade</taxon>
        <taxon>Panicoideae</taxon>
        <taxon>Panicodae</taxon>
        <taxon>Paniceae</taxon>
        <taxon>Dichantheliinae</taxon>
        <taxon>Dichanthelium</taxon>
    </lineage>
</organism>
<keyword evidence="3 4" id="KW-0505">Motor protein</keyword>
<evidence type="ECO:0000256" key="4">
    <source>
        <dbReference type="PROSITE-ProRule" id="PRU00283"/>
    </source>
</evidence>
<dbReference type="SUPFAM" id="SSF52540">
    <property type="entry name" value="P-loop containing nucleoside triphosphate hydrolases"/>
    <property type="match status" value="1"/>
</dbReference>
<keyword evidence="4" id="KW-0547">Nucleotide-binding</keyword>
<dbReference type="Pfam" id="PF11995">
    <property type="entry name" value="DUF3490"/>
    <property type="match status" value="1"/>
</dbReference>
<comment type="similarity">
    <text evidence="1">Belongs to the TRAFAC class myosin-kinesin ATPase superfamily. Kinesin family. KIN-7 subfamily.</text>
</comment>
<comment type="caution">
    <text evidence="8">The sequence shown here is derived from an EMBL/GenBank/DDBJ whole genome shotgun (WGS) entry which is preliminary data.</text>
</comment>
<dbReference type="PROSITE" id="PS50067">
    <property type="entry name" value="KINESIN_MOTOR_2"/>
    <property type="match status" value="1"/>
</dbReference>
<protein>
    <submittedName>
        <fullName evidence="8">Kinesin-like protein KIN-7A</fullName>
    </submittedName>
</protein>
<dbReference type="PRINTS" id="PR00380">
    <property type="entry name" value="KINESINHEAVY"/>
</dbReference>
<dbReference type="STRING" id="888268.A0A1E5VCB1"/>
<dbReference type="Proteomes" id="UP000095767">
    <property type="component" value="Unassembled WGS sequence"/>
</dbReference>
<sequence>MGASRPPSTPASKGERTPMSTPGGSSRAKEEKIFVTVRVRPLSKKELAVKDEVGWECADSQTILYKGPPQDRAAPTSYTFDKVFGPACQTDVVYEEGAKDVAMSALTGINATIFAYGQTSSGKTFTMRGVTESAVSDIYRHIDNTPEREFVIKISAMEIYNEIVKDLLRPDSAPLRLLDDPETLESRLREVSGCVKSFVANLNFVDLAGSERAAQTHAIGARLKEGCHINRSLLTLTTVIRKLSSEKRSGHIPYRDSKLTRILQLSLGGNARTAIICTMSPALIHVEQSRNTLFFATCAKEVTNAAKVNMVVSNKQLVKHLQTEVARLEAELRTPDRASSSDILIMEKDRKIRQMEIEIEELRKQRDNAQSELEELRRKKGDHQPGWNPFDSPQKSRKCLTFSGSLEPSNRIKIRSSIRQSSTAPLVLKHEIRKLEQLQQQLEVEANRAIEVLHKEVECHKHGNQDAAETIAKLQAEIREMQAVRSENRDVEMITDEGIGSDLKDEISRLHMQDNDIAKLEAKLENVQRSIDRLVMSLPNVAMPCNETTQKSNRSKKKKRMLLPLGVSNNINRANLLRAPCTPHSSSRPSELEVENRAPEAEGDTVSVEGSEKATPTKSEDGDLSSRDETPRYRRSSSVNMKRMQRMFQNAAEENVRSIRAYVTELKERVAKLQYQKQLLVCQVLELESNEGKPNDDLEEDNSGPLQDGPDSWDRLFKQQMQHIIQLWDLCHVSIIHRTQFYLLFRGDKADQIYIEVEVRRLTWLQQHFAEVSDASPEAGDDPAVSLVSSIKALRNEREFLARRMGSRLTDEEREHLFIKWQVPLDSKQRKLQLVNKLWTDPNDQVHIKESADLVARLVGFCEGGNISKEMFELNFAVPTSRKPWLVGWQPISNMIREKTQLW</sequence>
<evidence type="ECO:0000256" key="6">
    <source>
        <dbReference type="SAM" id="MobiDB-lite"/>
    </source>
</evidence>
<feature type="domain" description="Kinesin motor" evidence="7">
    <location>
        <begin position="32"/>
        <end position="302"/>
    </location>
</feature>
<dbReference type="AlphaFoldDB" id="A0A1E5VCB1"/>
<evidence type="ECO:0000259" key="7">
    <source>
        <dbReference type="PROSITE" id="PS50067"/>
    </source>
</evidence>
<dbReference type="InterPro" id="IPR001752">
    <property type="entry name" value="Kinesin_motor_dom"/>
</dbReference>
<dbReference type="InterPro" id="IPR027640">
    <property type="entry name" value="Kinesin-like_fam"/>
</dbReference>
<dbReference type="Gene3D" id="3.40.850.10">
    <property type="entry name" value="Kinesin motor domain"/>
    <property type="match status" value="2"/>
</dbReference>
<feature type="region of interest" description="Disordered" evidence="6">
    <location>
        <begin position="1"/>
        <end position="30"/>
    </location>
</feature>
<feature type="compositionally biased region" description="Basic and acidic residues" evidence="6">
    <location>
        <begin position="618"/>
        <end position="632"/>
    </location>
</feature>
<evidence type="ECO:0000256" key="1">
    <source>
        <dbReference type="ARBA" id="ARBA00007310"/>
    </source>
</evidence>
<name>A0A1E5VCB1_9POAL</name>
<feature type="region of interest" description="Disordered" evidence="6">
    <location>
        <begin position="545"/>
        <end position="565"/>
    </location>
</feature>
<feature type="compositionally biased region" description="Basic and acidic residues" evidence="6">
    <location>
        <begin position="590"/>
        <end position="600"/>
    </location>
</feature>
<evidence type="ECO:0000256" key="5">
    <source>
        <dbReference type="SAM" id="Coils"/>
    </source>
</evidence>
<proteinExistence type="inferred from homology"/>
<feature type="binding site" evidence="4">
    <location>
        <begin position="117"/>
        <end position="124"/>
    </location>
    <ligand>
        <name>ATP</name>
        <dbReference type="ChEBI" id="CHEBI:30616"/>
    </ligand>
</feature>
<dbReference type="PANTHER" id="PTHR47968">
    <property type="entry name" value="CENTROMERE PROTEIN E"/>
    <property type="match status" value="1"/>
</dbReference>
<keyword evidence="9" id="KW-1185">Reference proteome</keyword>